<reference evidence="2 3" key="1">
    <citation type="journal article" date="2018" name="Nat. Ecol. Evol.">
        <title>Pezizomycetes genomes reveal the molecular basis of ectomycorrhizal truffle lifestyle.</title>
        <authorList>
            <person name="Murat C."/>
            <person name="Payen T."/>
            <person name="Noel B."/>
            <person name="Kuo A."/>
            <person name="Morin E."/>
            <person name="Chen J."/>
            <person name="Kohler A."/>
            <person name="Krizsan K."/>
            <person name="Balestrini R."/>
            <person name="Da Silva C."/>
            <person name="Montanini B."/>
            <person name="Hainaut M."/>
            <person name="Levati E."/>
            <person name="Barry K.W."/>
            <person name="Belfiori B."/>
            <person name="Cichocki N."/>
            <person name="Clum A."/>
            <person name="Dockter R.B."/>
            <person name="Fauchery L."/>
            <person name="Guy J."/>
            <person name="Iotti M."/>
            <person name="Le Tacon F."/>
            <person name="Lindquist E.A."/>
            <person name="Lipzen A."/>
            <person name="Malagnac F."/>
            <person name="Mello A."/>
            <person name="Molinier V."/>
            <person name="Miyauchi S."/>
            <person name="Poulain J."/>
            <person name="Riccioni C."/>
            <person name="Rubini A."/>
            <person name="Sitrit Y."/>
            <person name="Splivallo R."/>
            <person name="Traeger S."/>
            <person name="Wang M."/>
            <person name="Zifcakova L."/>
            <person name="Wipf D."/>
            <person name="Zambonelli A."/>
            <person name="Paolocci F."/>
            <person name="Nowrousian M."/>
            <person name="Ottonello S."/>
            <person name="Baldrian P."/>
            <person name="Spatafora J.W."/>
            <person name="Henrissat B."/>
            <person name="Nagy L.G."/>
            <person name="Aury J.M."/>
            <person name="Wincker P."/>
            <person name="Grigoriev I.V."/>
            <person name="Bonfante P."/>
            <person name="Martin F.M."/>
        </authorList>
    </citation>
    <scope>NUCLEOTIDE SEQUENCE [LARGE SCALE GENOMIC DNA]</scope>
    <source>
        <strain evidence="2 3">RN42</strain>
    </source>
</reference>
<feature type="compositionally biased region" description="Basic and acidic residues" evidence="1">
    <location>
        <begin position="76"/>
        <end position="99"/>
    </location>
</feature>
<evidence type="ECO:0000313" key="2">
    <source>
        <dbReference type="EMBL" id="RPA85538.1"/>
    </source>
</evidence>
<dbReference type="AlphaFoldDB" id="A0A3N4ILF7"/>
<dbReference type="EMBL" id="ML119653">
    <property type="protein sequence ID" value="RPA85538.1"/>
    <property type="molecule type" value="Genomic_DNA"/>
</dbReference>
<feature type="compositionally biased region" description="Polar residues" evidence="1">
    <location>
        <begin position="52"/>
        <end position="61"/>
    </location>
</feature>
<evidence type="ECO:0000313" key="3">
    <source>
        <dbReference type="Proteomes" id="UP000275078"/>
    </source>
</evidence>
<proteinExistence type="predicted"/>
<protein>
    <submittedName>
        <fullName evidence="2">Uncharacterized protein</fullName>
    </submittedName>
</protein>
<sequence length="317" mass="35975">MDEYDEDFEMIEEDVDADWCNVHSPPQERIIDETINKHGDDSEPDAADWESGVSSTPSSASRPFAILDPNRTRTKSTSDHKITSTKELPEKTKEDKKPSLVDTQSIIPEARNEKNQVHPSSEVTEDPYAVMANYFEDSDLANLIHRTIRCLGEDLDFAEFARQNPMWSLLARPSISAARGSGWDIAGHIVPAWDVTTVEAVFLDRRIFIGSYTARHRSLYGEHCQKLENLLDLGDGIVSGGDLDENSARLLAASLYGVLPRSIRRVDEATLVVWVDTRKWSDEREKQRLEFMGKSEEDVIFWDVRAKPLWHAFLNTP</sequence>
<organism evidence="2 3">
    <name type="scientific">Ascobolus immersus RN42</name>
    <dbReference type="NCBI Taxonomy" id="1160509"/>
    <lineage>
        <taxon>Eukaryota</taxon>
        <taxon>Fungi</taxon>
        <taxon>Dikarya</taxon>
        <taxon>Ascomycota</taxon>
        <taxon>Pezizomycotina</taxon>
        <taxon>Pezizomycetes</taxon>
        <taxon>Pezizales</taxon>
        <taxon>Ascobolaceae</taxon>
        <taxon>Ascobolus</taxon>
    </lineage>
</organism>
<feature type="region of interest" description="Disordered" evidence="1">
    <location>
        <begin position="32"/>
        <end position="100"/>
    </location>
</feature>
<gene>
    <name evidence="2" type="ORF">BJ508DRAFT_322578</name>
</gene>
<feature type="compositionally biased region" description="Basic and acidic residues" evidence="1">
    <location>
        <begin position="32"/>
        <end position="41"/>
    </location>
</feature>
<keyword evidence="3" id="KW-1185">Reference proteome</keyword>
<evidence type="ECO:0000256" key="1">
    <source>
        <dbReference type="SAM" id="MobiDB-lite"/>
    </source>
</evidence>
<accession>A0A3N4ILF7</accession>
<name>A0A3N4ILF7_ASCIM</name>
<dbReference type="Proteomes" id="UP000275078">
    <property type="component" value="Unassembled WGS sequence"/>
</dbReference>